<dbReference type="AlphaFoldDB" id="A0A8X6XSH9"/>
<feature type="compositionally biased region" description="Basic and acidic residues" evidence="1">
    <location>
        <begin position="882"/>
        <end position="892"/>
    </location>
</feature>
<feature type="compositionally biased region" description="Polar residues" evidence="1">
    <location>
        <begin position="384"/>
        <end position="405"/>
    </location>
</feature>
<feature type="compositionally biased region" description="Polar residues" evidence="1">
    <location>
        <begin position="515"/>
        <end position="535"/>
    </location>
</feature>
<dbReference type="SUPFAM" id="SSF57625">
    <property type="entry name" value="Invertebrate chitin-binding proteins"/>
    <property type="match status" value="1"/>
</dbReference>
<feature type="compositionally biased region" description="Low complexity" evidence="1">
    <location>
        <begin position="211"/>
        <end position="222"/>
    </location>
</feature>
<protein>
    <submittedName>
        <fullName evidence="4">Chitin-binding type-2 domain-containing protein</fullName>
    </submittedName>
</protein>
<dbReference type="PROSITE" id="PS50940">
    <property type="entry name" value="CHIT_BIND_II"/>
    <property type="match status" value="1"/>
</dbReference>
<keyword evidence="2" id="KW-1133">Transmembrane helix</keyword>
<feature type="compositionally biased region" description="Polar residues" evidence="1">
    <location>
        <begin position="148"/>
        <end position="161"/>
    </location>
</feature>
<feature type="compositionally biased region" description="Polar residues" evidence="1">
    <location>
        <begin position="420"/>
        <end position="436"/>
    </location>
</feature>
<feature type="region of interest" description="Disordered" evidence="1">
    <location>
        <begin position="135"/>
        <end position="979"/>
    </location>
</feature>
<feature type="compositionally biased region" description="Pro residues" evidence="1">
    <location>
        <begin position="262"/>
        <end position="277"/>
    </location>
</feature>
<accession>A0A8X6XSH9</accession>
<gene>
    <name evidence="4" type="primary">AVEN_22333_1</name>
    <name evidence="4" type="ORF">TNIN_178751</name>
</gene>
<name>A0A8X6XSH9_9ARAC</name>
<dbReference type="EMBL" id="BMAV01011777">
    <property type="protein sequence ID" value="GFY57839.1"/>
    <property type="molecule type" value="Genomic_DNA"/>
</dbReference>
<feature type="compositionally biased region" description="Basic and acidic residues" evidence="1">
    <location>
        <begin position="173"/>
        <end position="187"/>
    </location>
</feature>
<dbReference type="InterPro" id="IPR052976">
    <property type="entry name" value="Scoloptoxin-like"/>
</dbReference>
<feature type="compositionally biased region" description="Polar residues" evidence="1">
    <location>
        <begin position="283"/>
        <end position="340"/>
    </location>
</feature>
<evidence type="ECO:0000256" key="1">
    <source>
        <dbReference type="SAM" id="MobiDB-lite"/>
    </source>
</evidence>
<feature type="compositionally biased region" description="Polar residues" evidence="1">
    <location>
        <begin position="723"/>
        <end position="732"/>
    </location>
</feature>
<dbReference type="OrthoDB" id="6428908at2759"/>
<feature type="compositionally biased region" description="Basic and acidic residues" evidence="1">
    <location>
        <begin position="808"/>
        <end position="820"/>
    </location>
</feature>
<feature type="region of interest" description="Disordered" evidence="1">
    <location>
        <begin position="1168"/>
        <end position="1228"/>
    </location>
</feature>
<evidence type="ECO:0000313" key="5">
    <source>
        <dbReference type="Proteomes" id="UP000886998"/>
    </source>
</evidence>
<feature type="compositionally biased region" description="Basic and acidic residues" evidence="1">
    <location>
        <begin position="692"/>
        <end position="718"/>
    </location>
</feature>
<dbReference type="PANTHER" id="PTHR22933">
    <property type="entry name" value="FI18007P1-RELATED"/>
    <property type="match status" value="1"/>
</dbReference>
<feature type="transmembrane region" description="Helical" evidence="2">
    <location>
        <begin position="33"/>
        <end position="52"/>
    </location>
</feature>
<feature type="domain" description="Chitin-binding type-2" evidence="3">
    <location>
        <begin position="1091"/>
        <end position="1149"/>
    </location>
</feature>
<feature type="compositionally biased region" description="Basic residues" evidence="1">
    <location>
        <begin position="1206"/>
        <end position="1216"/>
    </location>
</feature>
<feature type="compositionally biased region" description="Polar residues" evidence="1">
    <location>
        <begin position="958"/>
        <end position="971"/>
    </location>
</feature>
<keyword evidence="5" id="KW-1185">Reference proteome</keyword>
<dbReference type="Gene3D" id="2.170.140.10">
    <property type="entry name" value="Chitin binding domain"/>
    <property type="match status" value="1"/>
</dbReference>
<proteinExistence type="predicted"/>
<dbReference type="InterPro" id="IPR002557">
    <property type="entry name" value="Chitin-bd_dom"/>
</dbReference>
<reference evidence="4" key="1">
    <citation type="submission" date="2020-08" db="EMBL/GenBank/DDBJ databases">
        <title>Multicomponent nature underlies the extraordinary mechanical properties of spider dragline silk.</title>
        <authorList>
            <person name="Kono N."/>
            <person name="Nakamura H."/>
            <person name="Mori M."/>
            <person name="Yoshida Y."/>
            <person name="Ohtoshi R."/>
            <person name="Malay A.D."/>
            <person name="Moran D.A.P."/>
            <person name="Tomita M."/>
            <person name="Numata K."/>
            <person name="Arakawa K."/>
        </authorList>
    </citation>
    <scope>NUCLEOTIDE SEQUENCE</scope>
</reference>
<evidence type="ECO:0000259" key="3">
    <source>
        <dbReference type="PROSITE" id="PS50940"/>
    </source>
</evidence>
<dbReference type="Proteomes" id="UP000886998">
    <property type="component" value="Unassembled WGS sequence"/>
</dbReference>
<feature type="compositionally biased region" description="Basic and acidic residues" evidence="1">
    <location>
        <begin position="844"/>
        <end position="857"/>
    </location>
</feature>
<feature type="compositionally biased region" description="Polar residues" evidence="1">
    <location>
        <begin position="578"/>
        <end position="651"/>
    </location>
</feature>
<feature type="compositionally biased region" description="Polar residues" evidence="1">
    <location>
        <begin position="893"/>
        <end position="906"/>
    </location>
</feature>
<dbReference type="GO" id="GO:0008061">
    <property type="term" value="F:chitin binding"/>
    <property type="evidence" value="ECO:0007669"/>
    <property type="project" value="InterPro"/>
</dbReference>
<keyword evidence="2" id="KW-0472">Membrane</keyword>
<evidence type="ECO:0000313" key="4">
    <source>
        <dbReference type="EMBL" id="GFY57839.1"/>
    </source>
</evidence>
<evidence type="ECO:0000256" key="2">
    <source>
        <dbReference type="SAM" id="Phobius"/>
    </source>
</evidence>
<dbReference type="Pfam" id="PF01607">
    <property type="entry name" value="CBM_14"/>
    <property type="match status" value="1"/>
</dbReference>
<feature type="compositionally biased region" description="Polar residues" evidence="1">
    <location>
        <begin position="675"/>
        <end position="689"/>
    </location>
</feature>
<keyword evidence="2" id="KW-0812">Transmembrane</keyword>
<sequence length="1228" mass="138538">MTRNSDFDIRKAKTQSRCERCCLNKIDRAYTHITMKNLCFLVFMTLLTLSFAKKEKRKALIINVDESKPEETDAVISDLNLEEQSTAPIYRLRSNQYAPDVLQSPPSEKPLGYILVTQEDLKRLQSINGITVDAPKYLTYPSGPSAPNYDSSRNPDSQSPYRSRYPLGPSSETGDHYFTPRENKYPERPAPPLNSLSPNNSYTNKVEYDISNSPKYNSPPSSGQYGSGDLSRPIPSHDSAENTYNTKYGGDNSPPSVSYYGSPPPSPASPYSPPQDPPSSSYGTSHPSPVSPYGTSHPSPVSPYGTSHPSPVSPYGTSHPSPVSPYGSSRETPYGTSQEQIPPYHSSYPSNKEPVSYSKPYDYSDGKNHESYSPLKPIRPSVDSGYQSPQVLSYDPNYNTATSLYSPKPRSPKFKYYTSPKYTNEYTDTSSSSVSNPKPFDGIYKNKSPEPSYSPYRNPSSEVYKSPKETYMKESPVSYSSNPEETYGSRTKYISDKVPYSNTRSPKSAYLSGPENYSSQETPSLSKGSYSTNYGSEPYRSKRPSYEGPSSYNSQEDTKYLISKAPSSSSYELPQSSHGSYSYPVQSLKSKTPISSYDSVKYSANPTSAAHSETLKENMSYNSSPYDTYGSRKQASNTDNKKYNSMSTLSKPGSPYRGSSKVSSPVVTRFYDIPSHSSQKSTGYSSKYPESQYEHDLPKSSHYDSPKSSKYSGDDVKYPIDSSYHSPMVKNNPSEDKSTYYNEPHSPVTSKDHGSHSVSKNYKPSRPAPLYDEYEQPRYPPLPADTKDSSEKPSSYENYKESPVLAIDYKKVPEISHSSEYDPATYKSPYSYDKSSSYYPVSNEPEKNHYSEPLSKEIDDEPQVHTKTITKTYSKPYTGSSDETRHYGDHSSESPYNSPSGTDSPLSSYGSPKDKKYSYSSEPSSYSKPYSYSEPTGSSDEYSYSKPLDNSDKKFRYYSQNGNPESYTSYLNEKERPKRVEGIVYRSRQIYPDLPSPRRQKSYLPYKEYNPKSAPAIDYQVYENAPENNFTKSPRKNSIKLKYKPVKKDSYEEREKKAPAYDNSFEDSPFSNIPGKPGKDFPILKAIPYTHFSCENRAPGFYADTQHRCQVYYQCSDKSRVQSFLCPNGTVFNQATFVCEWWHNVDCSKSEQHFAKNNELYKPKLPVSSESVEVDKHPSSARSHGYEEYPSAEQYSDSYQSDHRGRNSKYAKAPRRSRSEVTYNTPHY</sequence>
<feature type="compositionally biased region" description="Low complexity" evidence="1">
    <location>
        <begin position="918"/>
        <end position="935"/>
    </location>
</feature>
<dbReference type="SMART" id="SM00494">
    <property type="entry name" value="ChtBD2"/>
    <property type="match status" value="1"/>
</dbReference>
<feature type="compositionally biased region" description="Low complexity" evidence="1">
    <location>
        <begin position="826"/>
        <end position="840"/>
    </location>
</feature>
<dbReference type="GO" id="GO:0005576">
    <property type="term" value="C:extracellular region"/>
    <property type="evidence" value="ECO:0007669"/>
    <property type="project" value="InterPro"/>
</dbReference>
<dbReference type="InterPro" id="IPR036508">
    <property type="entry name" value="Chitin-bd_dom_sf"/>
</dbReference>
<feature type="compositionally biased region" description="Polar residues" evidence="1">
    <location>
        <begin position="865"/>
        <end position="881"/>
    </location>
</feature>
<feature type="compositionally biased region" description="Low complexity" evidence="1">
    <location>
        <begin position="567"/>
        <end position="577"/>
    </location>
</feature>
<organism evidence="4 5">
    <name type="scientific">Trichonephila inaurata madagascariensis</name>
    <dbReference type="NCBI Taxonomy" id="2747483"/>
    <lineage>
        <taxon>Eukaryota</taxon>
        <taxon>Metazoa</taxon>
        <taxon>Ecdysozoa</taxon>
        <taxon>Arthropoda</taxon>
        <taxon>Chelicerata</taxon>
        <taxon>Arachnida</taxon>
        <taxon>Araneae</taxon>
        <taxon>Araneomorphae</taxon>
        <taxon>Entelegynae</taxon>
        <taxon>Araneoidea</taxon>
        <taxon>Nephilidae</taxon>
        <taxon>Trichonephila</taxon>
        <taxon>Trichonephila inaurata</taxon>
    </lineage>
</organism>
<dbReference type="PANTHER" id="PTHR22933:SF43">
    <property type="entry name" value="LP10131P"/>
    <property type="match status" value="1"/>
</dbReference>
<comment type="caution">
    <text evidence="4">The sequence shown here is derived from an EMBL/GenBank/DDBJ whole genome shotgun (WGS) entry which is preliminary data.</text>
</comment>
<feature type="compositionally biased region" description="Polar residues" evidence="1">
    <location>
        <begin position="449"/>
        <end position="463"/>
    </location>
</feature>